<dbReference type="Gene3D" id="2.30.40.10">
    <property type="entry name" value="Urease, subunit C, domain 1"/>
    <property type="match status" value="1"/>
</dbReference>
<dbReference type="Pfam" id="PF07969">
    <property type="entry name" value="Amidohydro_3"/>
    <property type="match status" value="1"/>
</dbReference>
<dbReference type="Gene3D" id="3.10.310.70">
    <property type="match status" value="1"/>
</dbReference>
<dbReference type="PANTHER" id="PTHR22642">
    <property type="entry name" value="IMIDAZOLONEPROPIONASE"/>
    <property type="match status" value="1"/>
</dbReference>
<feature type="domain" description="Amidohydrolase 3" evidence="1">
    <location>
        <begin position="88"/>
        <end position="559"/>
    </location>
</feature>
<organism evidence="2 3">
    <name type="scientific">Salegentibacter holothuriorum</name>
    <dbReference type="NCBI Taxonomy" id="241145"/>
    <lineage>
        <taxon>Bacteria</taxon>
        <taxon>Pseudomonadati</taxon>
        <taxon>Bacteroidota</taxon>
        <taxon>Flavobacteriia</taxon>
        <taxon>Flavobacteriales</taxon>
        <taxon>Flavobacteriaceae</taxon>
        <taxon>Salegentibacter</taxon>
    </lineage>
</organism>
<dbReference type="SUPFAM" id="SSF51338">
    <property type="entry name" value="Composite domain of metallo-dependent hydrolases"/>
    <property type="match status" value="1"/>
</dbReference>
<dbReference type="CDD" id="cd01300">
    <property type="entry name" value="YtcJ_like"/>
    <property type="match status" value="1"/>
</dbReference>
<gene>
    <name evidence="2" type="ORF">SAMN05660776_2218</name>
</gene>
<evidence type="ECO:0000313" key="3">
    <source>
        <dbReference type="Proteomes" id="UP000190230"/>
    </source>
</evidence>
<name>A0A1T5CTJ8_9FLAO</name>
<proteinExistence type="predicted"/>
<dbReference type="EMBL" id="FUYY01000003">
    <property type="protein sequence ID" value="SKB62744.1"/>
    <property type="molecule type" value="Genomic_DNA"/>
</dbReference>
<dbReference type="SUPFAM" id="SSF51556">
    <property type="entry name" value="Metallo-dependent hydrolases"/>
    <property type="match status" value="1"/>
</dbReference>
<dbReference type="InterPro" id="IPR032466">
    <property type="entry name" value="Metal_Hydrolase"/>
</dbReference>
<reference evidence="3" key="1">
    <citation type="submission" date="2017-02" db="EMBL/GenBank/DDBJ databases">
        <authorList>
            <person name="Varghese N."/>
            <person name="Submissions S."/>
        </authorList>
    </citation>
    <scope>NUCLEOTIDE SEQUENCE [LARGE SCALE GENOMIC DNA]</scope>
    <source>
        <strain evidence="3">DSM 23405</strain>
    </source>
</reference>
<dbReference type="PROSITE" id="PS51257">
    <property type="entry name" value="PROKAR_LIPOPROTEIN"/>
    <property type="match status" value="1"/>
</dbReference>
<accession>A0A1T5CTJ8</accession>
<dbReference type="PANTHER" id="PTHR22642:SF2">
    <property type="entry name" value="PROTEIN LONG AFTER FAR-RED 3"/>
    <property type="match status" value="1"/>
</dbReference>
<dbReference type="AlphaFoldDB" id="A0A1T5CTJ8"/>
<evidence type="ECO:0000259" key="1">
    <source>
        <dbReference type="Pfam" id="PF07969"/>
    </source>
</evidence>
<evidence type="ECO:0000313" key="2">
    <source>
        <dbReference type="EMBL" id="SKB62744.1"/>
    </source>
</evidence>
<dbReference type="InterPro" id="IPR011059">
    <property type="entry name" value="Metal-dep_hydrolase_composite"/>
</dbReference>
<dbReference type="InterPro" id="IPR033932">
    <property type="entry name" value="YtcJ-like"/>
</dbReference>
<dbReference type="STRING" id="241145.SAMN05660776_2218"/>
<dbReference type="Gene3D" id="3.20.20.140">
    <property type="entry name" value="Metal-dependent hydrolases"/>
    <property type="match status" value="1"/>
</dbReference>
<dbReference type="Proteomes" id="UP000190230">
    <property type="component" value="Unassembled WGS sequence"/>
</dbReference>
<dbReference type="GO" id="GO:0016810">
    <property type="term" value="F:hydrolase activity, acting on carbon-nitrogen (but not peptide) bonds"/>
    <property type="evidence" value="ECO:0007669"/>
    <property type="project" value="InterPro"/>
</dbReference>
<sequence>MRLYRAHFLFLYKIIIEMKKILLVCLLSIAFISCNSEDKAEADLLVFNAEIYTVDDNFNTAEAFVTKDGRFLEIGNAEELQTKYNIAETLDAGGKSVFPGFIDGHAHFYGLGLQQQRVDLAGTKSFEEVVQRIVDFQNKRNVEFITGRGWDQNDWEKKEFPNKDTLDQLFPDTPIALTRIDGHALLANQAALDKAGITTRTSFSGGDIEQKNGELTGIIIDNPMGLVTNAQPAPSTKEQINALLDAQKLSFKYGLTTVVDAGIDKQTIELMDSLHKDGSLKIRLYAMISNTPENLDHYLDKDPIKTERLNVRSVKFYGDGALGSRGAALKEEYSDRAGHFGALLSPVEDFKETAERVAASKFQLNTHAIGDSANYMVLETYDKLLANDEDRRWRVEHAQVIDEEDFKYFSKNIIPSVQPTHATSDMYWAKDRLGEERVQGAYAYKKLLDEAGIIALGTDFPVEEVSPFLTFYAAVARQDTDNYPEDGFMKEQALSREETLKGMTIWAAYANFEEEEKGSIEAGKFADFIILDKDIMKVDKSEIPEIEVLETYVNGEKVY</sequence>
<keyword evidence="3" id="KW-1185">Reference proteome</keyword>
<protein>
    <recommendedName>
        <fullName evidence="1">Amidohydrolase 3 domain-containing protein</fullName>
    </recommendedName>
</protein>
<dbReference type="InterPro" id="IPR013108">
    <property type="entry name" value="Amidohydro_3"/>
</dbReference>